<reference evidence="1" key="1">
    <citation type="submission" date="2020-10" db="EMBL/GenBank/DDBJ databases">
        <authorList>
            <person name="Castelo-Branco R."/>
            <person name="Eusebio N."/>
            <person name="Adriana R."/>
            <person name="Vieira A."/>
            <person name="Brugerolle De Fraissinette N."/>
            <person name="Rezende De Castro R."/>
            <person name="Schneider M.P."/>
            <person name="Vasconcelos V."/>
            <person name="Leao P.N."/>
        </authorList>
    </citation>
    <scope>NUCLEOTIDE SEQUENCE</scope>
    <source>
        <strain evidence="1">LEGE 06105</strain>
    </source>
</reference>
<evidence type="ECO:0000313" key="1">
    <source>
        <dbReference type="EMBL" id="MBE9213717.1"/>
    </source>
</evidence>
<protein>
    <submittedName>
        <fullName evidence="1">Uncharacterized protein</fullName>
    </submittedName>
</protein>
<dbReference type="AlphaFoldDB" id="A0A8J7K362"/>
<dbReference type="Proteomes" id="UP000620559">
    <property type="component" value="Unassembled WGS sequence"/>
</dbReference>
<dbReference type="EMBL" id="JADEWL010000040">
    <property type="protein sequence ID" value="MBE9213717.1"/>
    <property type="molecule type" value="Genomic_DNA"/>
</dbReference>
<accession>A0A8J7K362</accession>
<evidence type="ECO:0000313" key="2">
    <source>
        <dbReference type="Proteomes" id="UP000620559"/>
    </source>
</evidence>
<organism evidence="1 2">
    <name type="scientific">Plectonema cf. radiosum LEGE 06105</name>
    <dbReference type="NCBI Taxonomy" id="945769"/>
    <lineage>
        <taxon>Bacteria</taxon>
        <taxon>Bacillati</taxon>
        <taxon>Cyanobacteriota</taxon>
        <taxon>Cyanophyceae</taxon>
        <taxon>Oscillatoriophycideae</taxon>
        <taxon>Oscillatoriales</taxon>
        <taxon>Microcoleaceae</taxon>
        <taxon>Plectonema</taxon>
    </lineage>
</organism>
<name>A0A8J7K362_9CYAN</name>
<keyword evidence="2" id="KW-1185">Reference proteome</keyword>
<proteinExistence type="predicted"/>
<comment type="caution">
    <text evidence="1">The sequence shown here is derived from an EMBL/GenBank/DDBJ whole genome shotgun (WGS) entry which is preliminary data.</text>
</comment>
<gene>
    <name evidence="1" type="ORF">IQ247_13755</name>
</gene>
<dbReference type="RefSeq" id="WP_193920869.1">
    <property type="nucleotide sequence ID" value="NZ_JADEWL010000040.1"/>
</dbReference>
<sequence>MPAPLSAGSDIQATNVAAGLLQIAMLLQQAELTVPEETRPNNVTVSFDAETNVASVTATLPVTFTLDANGKPVVTATDYIP</sequence>